<reference evidence="1" key="1">
    <citation type="journal article" date="2012" name="PLoS ONE">
        <title>Gene sets for utilization of primary and secondary nutrition supplies in the distal gut of endangered iberian lynx.</title>
        <authorList>
            <person name="Alcaide M."/>
            <person name="Messina E."/>
            <person name="Richter M."/>
            <person name="Bargiela R."/>
            <person name="Peplies J."/>
            <person name="Huws S.A."/>
            <person name="Newbold C.J."/>
            <person name="Golyshin P.N."/>
            <person name="Simon M.A."/>
            <person name="Lopez G."/>
            <person name="Yakimov M.M."/>
            <person name="Ferrer M."/>
        </authorList>
    </citation>
    <scope>NUCLEOTIDE SEQUENCE</scope>
</reference>
<organism evidence="1">
    <name type="scientific">gut metagenome</name>
    <dbReference type="NCBI Taxonomy" id="749906"/>
    <lineage>
        <taxon>unclassified sequences</taxon>
        <taxon>metagenomes</taxon>
        <taxon>organismal metagenomes</taxon>
    </lineage>
</organism>
<dbReference type="EMBL" id="AMCI01004512">
    <property type="protein sequence ID" value="EJW97950.1"/>
    <property type="molecule type" value="Genomic_DNA"/>
</dbReference>
<proteinExistence type="predicted"/>
<gene>
    <name evidence="1" type="ORF">EVA_13943</name>
</gene>
<protein>
    <submittedName>
        <fullName evidence="1">Uncharacterized protein</fullName>
    </submittedName>
</protein>
<accession>J9CDA1</accession>
<comment type="caution">
    <text evidence="1">The sequence shown here is derived from an EMBL/GenBank/DDBJ whole genome shotgun (WGS) entry which is preliminary data.</text>
</comment>
<evidence type="ECO:0000313" key="1">
    <source>
        <dbReference type="EMBL" id="EJW97950.1"/>
    </source>
</evidence>
<name>J9CDA1_9ZZZZ</name>
<sequence length="86" mass="9473">MRISRIRCHKSRAETVSTTSPLAGFTRGQLSSASASRIEASILAIKASVRFTPWCRLRAFRFWSPVGLRISIKGMMSGWSTGKKAA</sequence>
<dbReference type="AlphaFoldDB" id="J9CDA1"/>